<evidence type="ECO:0000256" key="1">
    <source>
        <dbReference type="SAM" id="MobiDB-lite"/>
    </source>
</evidence>
<name>A0A1U9YNM9_9BACL</name>
<accession>A0A1U9YNM9</accession>
<dbReference type="AlphaFoldDB" id="A0A1U9YNM9"/>
<evidence type="ECO:0000313" key="3">
    <source>
        <dbReference type="Proteomes" id="UP000192727"/>
    </source>
</evidence>
<protein>
    <submittedName>
        <fullName evidence="2">Uncharacterized protein</fullName>
    </submittedName>
</protein>
<proteinExistence type="predicted"/>
<organism evidence="2 3">
    <name type="scientific">Paenibacillus larvae subsp. pulvifaciens</name>
    <dbReference type="NCBI Taxonomy" id="1477"/>
    <lineage>
        <taxon>Bacteria</taxon>
        <taxon>Bacillati</taxon>
        <taxon>Bacillota</taxon>
        <taxon>Bacilli</taxon>
        <taxon>Bacillales</taxon>
        <taxon>Paenibacillaceae</taxon>
        <taxon>Paenibacillus</taxon>
    </lineage>
</organism>
<gene>
    <name evidence="2" type="ORF">B7C51_12195</name>
</gene>
<dbReference type="RefSeq" id="WP_036655691.1">
    <property type="nucleotide sequence ID" value="NZ_CP019794.1"/>
</dbReference>
<feature type="region of interest" description="Disordered" evidence="1">
    <location>
        <begin position="59"/>
        <end position="92"/>
    </location>
</feature>
<dbReference type="GeneID" id="64216918"/>
<dbReference type="Proteomes" id="UP000192727">
    <property type="component" value="Chromosome"/>
</dbReference>
<sequence length="92" mass="10503">MSVRMNKNGNSTIMVTLDSTPLAFAVLYMCYASKQLTEEQFHQAVQQLSAFHKKNIEEQMDTIHSYSPPPKSRRIHSSLPSQRSHGLPSKKR</sequence>
<dbReference type="EMBL" id="CP020557">
    <property type="protein sequence ID" value="ARF68404.1"/>
    <property type="molecule type" value="Genomic_DNA"/>
</dbReference>
<reference evidence="2 3" key="1">
    <citation type="submission" date="2017-03" db="EMBL/GenBank/DDBJ databases">
        <title>Paenibacillus larvae genome sequencing.</title>
        <authorList>
            <person name="Dingman D.W."/>
        </authorList>
    </citation>
    <scope>NUCLEOTIDE SEQUENCE [LARGE SCALE GENOMIC DNA]</scope>
    <source>
        <strain evidence="2 3">SAG 10367</strain>
    </source>
</reference>
<evidence type="ECO:0000313" key="2">
    <source>
        <dbReference type="EMBL" id="ARF68404.1"/>
    </source>
</evidence>